<feature type="compositionally biased region" description="Basic and acidic residues" evidence="1">
    <location>
        <begin position="41"/>
        <end position="65"/>
    </location>
</feature>
<feature type="region of interest" description="Disordered" evidence="1">
    <location>
        <begin position="25"/>
        <end position="73"/>
    </location>
</feature>
<evidence type="ECO:0000313" key="3">
    <source>
        <dbReference type="Proteomes" id="UP000314294"/>
    </source>
</evidence>
<gene>
    <name evidence="2" type="ORF">EYF80_007980</name>
</gene>
<keyword evidence="3" id="KW-1185">Reference proteome</keyword>
<reference evidence="2 3" key="1">
    <citation type="submission" date="2019-03" db="EMBL/GenBank/DDBJ databases">
        <title>First draft genome of Liparis tanakae, snailfish: a comprehensive survey of snailfish specific genes.</title>
        <authorList>
            <person name="Kim W."/>
            <person name="Song I."/>
            <person name="Jeong J.-H."/>
            <person name="Kim D."/>
            <person name="Kim S."/>
            <person name="Ryu S."/>
            <person name="Song J.Y."/>
            <person name="Lee S.K."/>
        </authorList>
    </citation>
    <scope>NUCLEOTIDE SEQUENCE [LARGE SCALE GENOMIC DNA]</scope>
    <source>
        <tissue evidence="2">Muscle</tissue>
    </source>
</reference>
<comment type="caution">
    <text evidence="2">The sequence shown here is derived from an EMBL/GenBank/DDBJ whole genome shotgun (WGS) entry which is preliminary data.</text>
</comment>
<protein>
    <submittedName>
        <fullName evidence="2">Uncharacterized protein</fullName>
    </submittedName>
</protein>
<evidence type="ECO:0000256" key="1">
    <source>
        <dbReference type="SAM" id="MobiDB-lite"/>
    </source>
</evidence>
<dbReference type="AlphaFoldDB" id="A0A4Z2IVJ7"/>
<accession>A0A4Z2IVJ7</accession>
<dbReference type="Proteomes" id="UP000314294">
    <property type="component" value="Unassembled WGS sequence"/>
</dbReference>
<dbReference type="EMBL" id="SRLO01000044">
    <property type="protein sequence ID" value="TNN81851.1"/>
    <property type="molecule type" value="Genomic_DNA"/>
</dbReference>
<organism evidence="2 3">
    <name type="scientific">Liparis tanakae</name>
    <name type="common">Tanaka's snailfish</name>
    <dbReference type="NCBI Taxonomy" id="230148"/>
    <lineage>
        <taxon>Eukaryota</taxon>
        <taxon>Metazoa</taxon>
        <taxon>Chordata</taxon>
        <taxon>Craniata</taxon>
        <taxon>Vertebrata</taxon>
        <taxon>Euteleostomi</taxon>
        <taxon>Actinopterygii</taxon>
        <taxon>Neopterygii</taxon>
        <taxon>Teleostei</taxon>
        <taxon>Neoteleostei</taxon>
        <taxon>Acanthomorphata</taxon>
        <taxon>Eupercaria</taxon>
        <taxon>Perciformes</taxon>
        <taxon>Cottioidei</taxon>
        <taxon>Cottales</taxon>
        <taxon>Liparidae</taxon>
        <taxon>Liparis</taxon>
    </lineage>
</organism>
<sequence>MFCGPSGADYAEVSLRFILGFSSDTSQAPLGANGAASRPARFPEIEEQWGERNSKQSKAAAERHKANMKAAGN</sequence>
<proteinExistence type="predicted"/>
<name>A0A4Z2IVJ7_9TELE</name>
<evidence type="ECO:0000313" key="2">
    <source>
        <dbReference type="EMBL" id="TNN81851.1"/>
    </source>
</evidence>